<evidence type="ECO:0000256" key="1">
    <source>
        <dbReference type="ARBA" id="ARBA00004906"/>
    </source>
</evidence>
<proteinExistence type="predicted"/>
<protein>
    <recommendedName>
        <fullName evidence="2">BTB domain-containing protein</fullName>
    </recommendedName>
</protein>
<name>A0A7S0QT22_9CHLO</name>
<dbReference type="EMBL" id="HBFA01010108">
    <property type="protein sequence ID" value="CAD8658223.1"/>
    <property type="molecule type" value="Transcribed_RNA"/>
</dbReference>
<feature type="domain" description="BTB" evidence="2">
    <location>
        <begin position="63"/>
        <end position="166"/>
    </location>
</feature>
<dbReference type="SMART" id="SM00225">
    <property type="entry name" value="BTB"/>
    <property type="match status" value="1"/>
</dbReference>
<dbReference type="Pfam" id="PF02214">
    <property type="entry name" value="BTB_2"/>
    <property type="match status" value="1"/>
</dbReference>
<evidence type="ECO:0000313" key="3">
    <source>
        <dbReference type="EMBL" id="CAD8658223.1"/>
    </source>
</evidence>
<dbReference type="PANTHER" id="PTHR14499">
    <property type="entry name" value="POTASSIUM CHANNEL TETRAMERIZATION DOMAIN-CONTAINING"/>
    <property type="match status" value="1"/>
</dbReference>
<dbReference type="InterPro" id="IPR000210">
    <property type="entry name" value="BTB/POZ_dom"/>
</dbReference>
<dbReference type="SUPFAM" id="SSF54695">
    <property type="entry name" value="POZ domain"/>
    <property type="match status" value="1"/>
</dbReference>
<dbReference type="InterPro" id="IPR003131">
    <property type="entry name" value="T1-type_BTB"/>
</dbReference>
<sequence>MDDLQRNFDVLKESIQNKLAEIVHSQEQLEVQSEETLMRIREERRLLDEEKSRMTEVMKFHRSKVKLDVGGCKYTTSLATLTSVPDSMLGAMFSGRFPLEPDEEDGSFFIDRDGHLFKYVLNFMRDPVSFDAPLDQEIARDLLKEAKYFGIPPLCDLLEDPCYMFKKSARYLPFSSAERLDGALDYVGRGERAHEWRNPVEDNKVEVLLSDGDDGGGDPVECICDHDCEGGSVENCYDGVPGETSLCIHFRGHSVLLDHYMLAQEPGDDNYLREWVLEGSRDGITFETISSHIDFAITAESLQAHWPVTPNKPYPFFRLRLLGLSSGAKCNFCITQVELWGWIKNDSKL</sequence>
<dbReference type="AlphaFoldDB" id="A0A7S0QT22"/>
<dbReference type="Gene3D" id="3.30.710.10">
    <property type="entry name" value="Potassium Channel Kv1.1, Chain A"/>
    <property type="match status" value="1"/>
</dbReference>
<gene>
    <name evidence="3" type="ORF">POBO1169_LOCUS5299</name>
</gene>
<organism evidence="3">
    <name type="scientific">Pyramimonas obovata</name>
    <dbReference type="NCBI Taxonomy" id="1411642"/>
    <lineage>
        <taxon>Eukaryota</taxon>
        <taxon>Viridiplantae</taxon>
        <taxon>Chlorophyta</taxon>
        <taxon>Pyramimonadophyceae</taxon>
        <taxon>Pyramimonadales</taxon>
        <taxon>Pyramimonadaceae</taxon>
        <taxon>Pyramimonas</taxon>
        <taxon>Pyramimonas incertae sedis</taxon>
    </lineage>
</organism>
<dbReference type="InterPro" id="IPR011333">
    <property type="entry name" value="SKP1/BTB/POZ_sf"/>
</dbReference>
<accession>A0A7S0QT22</accession>
<reference evidence="3" key="1">
    <citation type="submission" date="2021-01" db="EMBL/GenBank/DDBJ databases">
        <authorList>
            <person name="Corre E."/>
            <person name="Pelletier E."/>
            <person name="Niang G."/>
            <person name="Scheremetjew M."/>
            <person name="Finn R."/>
            <person name="Kale V."/>
            <person name="Holt S."/>
            <person name="Cochrane G."/>
            <person name="Meng A."/>
            <person name="Brown T."/>
            <person name="Cohen L."/>
        </authorList>
    </citation>
    <scope>NUCLEOTIDE SEQUENCE</scope>
    <source>
        <strain evidence="3">CCMP722</strain>
    </source>
</reference>
<dbReference type="PANTHER" id="PTHR14499:SF4">
    <property type="entry name" value="BTB_POZ DOMAIN-CONTAINING PROTEIN KCTD18"/>
    <property type="match status" value="1"/>
</dbReference>
<dbReference type="GO" id="GO:0051260">
    <property type="term" value="P:protein homooligomerization"/>
    <property type="evidence" value="ECO:0007669"/>
    <property type="project" value="InterPro"/>
</dbReference>
<evidence type="ECO:0000259" key="2">
    <source>
        <dbReference type="SMART" id="SM00225"/>
    </source>
</evidence>
<comment type="pathway">
    <text evidence="1">Protein modification; protein ubiquitination.</text>
</comment>